<gene>
    <name evidence="3" type="ORF">DWW02_04490</name>
</gene>
<feature type="chain" id="PRO_5035300843" evidence="2">
    <location>
        <begin position="28"/>
        <end position="273"/>
    </location>
</feature>
<dbReference type="KEGG" id="cbol:CGC65_06045"/>
<evidence type="ECO:0000313" key="4">
    <source>
        <dbReference type="Proteomes" id="UP000284543"/>
    </source>
</evidence>
<dbReference type="RefSeq" id="WP_002567818.1">
    <property type="nucleotide sequence ID" value="NZ_CABKUK010000002.1"/>
</dbReference>
<dbReference type="Gene3D" id="1.20.1260.10">
    <property type="match status" value="2"/>
</dbReference>
<reference evidence="3 4" key="1">
    <citation type="submission" date="2018-08" db="EMBL/GenBank/DDBJ databases">
        <title>A genome reference for cultivated species of the human gut microbiota.</title>
        <authorList>
            <person name="Zou Y."/>
            <person name="Xue W."/>
            <person name="Luo G."/>
        </authorList>
    </citation>
    <scope>NUCLEOTIDE SEQUENCE [LARGE SCALE GENOMIC DNA]</scope>
    <source>
        <strain evidence="3 4">AF14-18</strain>
    </source>
</reference>
<dbReference type="EMBL" id="QRZM01000001">
    <property type="protein sequence ID" value="RGV78988.1"/>
    <property type="molecule type" value="Genomic_DNA"/>
</dbReference>
<dbReference type="AlphaFoldDB" id="A0A412ZFG0"/>
<name>A0A412ZFG0_9FIRM</name>
<protein>
    <submittedName>
        <fullName evidence="3">DUF305 domain-containing protein</fullName>
    </submittedName>
</protein>
<dbReference type="Proteomes" id="UP000284543">
    <property type="component" value="Unassembled WGS sequence"/>
</dbReference>
<organism evidence="3 4">
    <name type="scientific">Enterocloster bolteae</name>
    <dbReference type="NCBI Taxonomy" id="208479"/>
    <lineage>
        <taxon>Bacteria</taxon>
        <taxon>Bacillati</taxon>
        <taxon>Bacillota</taxon>
        <taxon>Clostridia</taxon>
        <taxon>Lachnospirales</taxon>
        <taxon>Lachnospiraceae</taxon>
        <taxon>Enterocloster</taxon>
    </lineage>
</organism>
<dbReference type="InterPro" id="IPR012347">
    <property type="entry name" value="Ferritin-like"/>
</dbReference>
<accession>A0A412ZFG0</accession>
<sequence>MNKNMRTWVIGICVALVIIVAVAAAFANNRSGSDDGQTSQSQTESTSASAASQTETETGSREQASSNSGNAADHSGHNGHMNASGDDLSRYLTEQDSIMMNMMEDMVIREKSGNASLDFLRGMIPHHEAAIKMSESYLNYQGKSDELKTIAQDIITAQKDELKQMNELVKTYETDGKKDQTKEDAYLEQYSKMFADDSMSHHMDTSDVDSLDQAFAEGMIMHHQMAVDMARDILEYTDYEEIRTMAQNIIDVQEKEIAQMEKILNDQQESQPE</sequence>
<dbReference type="PANTHER" id="PTHR36933">
    <property type="entry name" value="SLL0788 PROTEIN"/>
    <property type="match status" value="1"/>
</dbReference>
<evidence type="ECO:0000256" key="2">
    <source>
        <dbReference type="SAM" id="SignalP"/>
    </source>
</evidence>
<feature type="signal peptide" evidence="2">
    <location>
        <begin position="1"/>
        <end position="27"/>
    </location>
</feature>
<feature type="region of interest" description="Disordered" evidence="1">
    <location>
        <begin position="30"/>
        <end position="87"/>
    </location>
</feature>
<keyword evidence="2" id="KW-0732">Signal</keyword>
<proteinExistence type="predicted"/>
<feature type="compositionally biased region" description="Polar residues" evidence="1">
    <location>
        <begin position="61"/>
        <end position="70"/>
    </location>
</feature>
<dbReference type="PANTHER" id="PTHR36933:SF1">
    <property type="entry name" value="SLL0788 PROTEIN"/>
    <property type="match status" value="1"/>
</dbReference>
<evidence type="ECO:0000256" key="1">
    <source>
        <dbReference type="SAM" id="MobiDB-lite"/>
    </source>
</evidence>
<dbReference type="InterPro" id="IPR005183">
    <property type="entry name" value="DUF305_CopM-like"/>
</dbReference>
<comment type="caution">
    <text evidence="3">The sequence shown here is derived from an EMBL/GenBank/DDBJ whole genome shotgun (WGS) entry which is preliminary data.</text>
</comment>
<evidence type="ECO:0000313" key="3">
    <source>
        <dbReference type="EMBL" id="RGV78988.1"/>
    </source>
</evidence>
<dbReference type="Pfam" id="PF03713">
    <property type="entry name" value="DUF305"/>
    <property type="match status" value="1"/>
</dbReference>
<feature type="compositionally biased region" description="Low complexity" evidence="1">
    <location>
        <begin position="34"/>
        <end position="57"/>
    </location>
</feature>